<organism evidence="1">
    <name type="scientific">Paenibacillus sp. BIHB 4019</name>
    <dbReference type="NCBI Taxonomy" id="1870819"/>
    <lineage>
        <taxon>Bacteria</taxon>
        <taxon>Bacillati</taxon>
        <taxon>Bacillota</taxon>
        <taxon>Bacilli</taxon>
        <taxon>Bacillales</taxon>
        <taxon>Paenibacillaceae</taxon>
        <taxon>Paenibacillus</taxon>
    </lineage>
</organism>
<reference evidence="1" key="1">
    <citation type="submission" date="2016-08" db="EMBL/GenBank/DDBJ databases">
        <title>Complete Genome Seqeunce of Paenibacillus sp. BIHB 4019 from tea rhizoplane.</title>
        <authorList>
            <person name="Thakur R."/>
            <person name="Swarnkar M.K."/>
            <person name="Gulati A."/>
        </authorList>
    </citation>
    <scope>NUCLEOTIDE SEQUENCE [LARGE SCALE GENOMIC DNA]</scope>
    <source>
        <strain evidence="1">BIHB4019</strain>
    </source>
</reference>
<dbReference type="AlphaFoldDB" id="A0A1B2DIY0"/>
<dbReference type="RefSeq" id="WP_099518858.1">
    <property type="nucleotide sequence ID" value="NZ_CP016808.1"/>
</dbReference>
<sequence>MTKSKKPAAKRITAEQRKDWRNLPTVDWNVRTFHVYFADMNAEIFGAAPYLPMRNWAFEQAQIKRAIEAYGPDILRAAFDEAFRTYRPTREYPLLTAGFACSYRINAIIPALMAERADKERAAAEKANAEEADYSGMEAWL</sequence>
<proteinExistence type="predicted"/>
<gene>
    <name evidence="1" type="ORF">BBD42_15295</name>
</gene>
<name>A0A1B2DIY0_9BACL</name>
<accession>A0A1B2DIY0</accession>
<protein>
    <submittedName>
        <fullName evidence="1">Uncharacterized protein</fullName>
    </submittedName>
</protein>
<evidence type="ECO:0000313" key="1">
    <source>
        <dbReference type="EMBL" id="ANY67677.1"/>
    </source>
</evidence>
<dbReference type="EMBL" id="CP016808">
    <property type="protein sequence ID" value="ANY67677.1"/>
    <property type="molecule type" value="Genomic_DNA"/>
</dbReference>